<comment type="similarity">
    <text evidence="2 5">Belongs to the pseudouridine synthase TruB family. Type 1 subfamily.</text>
</comment>
<evidence type="ECO:0000256" key="5">
    <source>
        <dbReference type="HAMAP-Rule" id="MF_01080"/>
    </source>
</evidence>
<feature type="active site" description="Nucleophile" evidence="5">
    <location>
        <position position="44"/>
    </location>
</feature>
<dbReference type="InterPro" id="IPR014780">
    <property type="entry name" value="tRNA_psdUridine_synth_TruB"/>
</dbReference>
<reference evidence="8 9" key="1">
    <citation type="submission" date="2017-08" db="EMBL/GenBank/DDBJ databases">
        <title>Reclassification of Bisgaard taxon 37 and 44.</title>
        <authorList>
            <person name="Christensen H."/>
        </authorList>
    </citation>
    <scope>NUCLEOTIDE SEQUENCE [LARGE SCALE GENOMIC DNA]</scope>
    <source>
        <strain evidence="8 9">B96_3</strain>
    </source>
</reference>
<dbReference type="Pfam" id="PF01509">
    <property type="entry name" value="TruB_N"/>
    <property type="match status" value="1"/>
</dbReference>
<dbReference type="CDD" id="cd02573">
    <property type="entry name" value="PseudoU_synth_EcTruB"/>
    <property type="match status" value="1"/>
</dbReference>
<comment type="catalytic activity">
    <reaction evidence="1 5">
        <text>uridine(55) in tRNA = pseudouridine(55) in tRNA</text>
        <dbReference type="Rhea" id="RHEA:42532"/>
        <dbReference type="Rhea" id="RHEA-COMP:10101"/>
        <dbReference type="Rhea" id="RHEA-COMP:10102"/>
        <dbReference type="ChEBI" id="CHEBI:65314"/>
        <dbReference type="ChEBI" id="CHEBI:65315"/>
        <dbReference type="EC" id="5.4.99.25"/>
    </reaction>
</comment>
<dbReference type="EC" id="5.4.99.25" evidence="5"/>
<dbReference type="HAMAP" id="MF_01080">
    <property type="entry name" value="TruB_bact"/>
    <property type="match status" value="1"/>
</dbReference>
<dbReference type="NCBIfam" id="TIGR00431">
    <property type="entry name" value="TruB"/>
    <property type="match status" value="1"/>
</dbReference>
<gene>
    <name evidence="5" type="primary">truB</name>
    <name evidence="8" type="ORF">CKF54_01310</name>
</gene>
<feature type="domain" description="tRNA pseudouridylate synthase B C-terminal" evidence="7">
    <location>
        <begin position="178"/>
        <end position="239"/>
    </location>
</feature>
<dbReference type="PANTHER" id="PTHR13767:SF2">
    <property type="entry name" value="PSEUDOURIDYLATE SYNTHASE TRUB1"/>
    <property type="match status" value="1"/>
</dbReference>
<evidence type="ECO:0000259" key="7">
    <source>
        <dbReference type="Pfam" id="PF16198"/>
    </source>
</evidence>
<keyword evidence="4 5" id="KW-0413">Isomerase</keyword>
<evidence type="ECO:0000259" key="6">
    <source>
        <dbReference type="Pfam" id="PF01509"/>
    </source>
</evidence>
<dbReference type="InterPro" id="IPR032819">
    <property type="entry name" value="TruB_C"/>
</dbReference>
<dbReference type="AlphaFoldDB" id="A0A3A1Y785"/>
<proteinExistence type="inferred from homology"/>
<dbReference type="EMBL" id="NRHC01000016">
    <property type="protein sequence ID" value="RIY34102.1"/>
    <property type="molecule type" value="Genomic_DNA"/>
</dbReference>
<dbReference type="PANTHER" id="PTHR13767">
    <property type="entry name" value="TRNA-PSEUDOURIDINE SYNTHASE"/>
    <property type="match status" value="1"/>
</dbReference>
<dbReference type="Proteomes" id="UP000265691">
    <property type="component" value="Unassembled WGS sequence"/>
</dbReference>
<evidence type="ECO:0000256" key="1">
    <source>
        <dbReference type="ARBA" id="ARBA00000385"/>
    </source>
</evidence>
<dbReference type="GO" id="GO:0003723">
    <property type="term" value="F:RNA binding"/>
    <property type="evidence" value="ECO:0007669"/>
    <property type="project" value="InterPro"/>
</dbReference>
<accession>A0A3A1Y785</accession>
<comment type="function">
    <text evidence="5">Responsible for synthesis of pseudouridine from uracil-55 in the psi GC loop of transfer RNAs.</text>
</comment>
<evidence type="ECO:0000313" key="9">
    <source>
        <dbReference type="Proteomes" id="UP000265691"/>
    </source>
</evidence>
<dbReference type="Gene3D" id="3.30.2350.10">
    <property type="entry name" value="Pseudouridine synthase"/>
    <property type="match status" value="1"/>
</dbReference>
<protein>
    <recommendedName>
        <fullName evidence="5">tRNA pseudouridine synthase B</fullName>
        <ecNumber evidence="5">5.4.99.25</ecNumber>
    </recommendedName>
    <alternativeName>
        <fullName evidence="5">tRNA pseudouridine(55) synthase</fullName>
        <shortName evidence="5">Psi55 synthase</shortName>
    </alternativeName>
    <alternativeName>
        <fullName evidence="5">tRNA pseudouridylate synthase</fullName>
    </alternativeName>
    <alternativeName>
        <fullName evidence="5">tRNA-uridine isomerase</fullName>
    </alternativeName>
</protein>
<dbReference type="GO" id="GO:0160148">
    <property type="term" value="F:tRNA pseudouridine(55) synthase activity"/>
    <property type="evidence" value="ECO:0007669"/>
    <property type="project" value="UniProtKB-EC"/>
</dbReference>
<organism evidence="8 9">
    <name type="scientific">Psittacicella hinzii</name>
    <dbReference type="NCBI Taxonomy" id="2028575"/>
    <lineage>
        <taxon>Bacteria</taxon>
        <taxon>Pseudomonadati</taxon>
        <taxon>Pseudomonadota</taxon>
        <taxon>Gammaproteobacteria</taxon>
        <taxon>Pasteurellales</taxon>
        <taxon>Psittacicellaceae</taxon>
        <taxon>Psittacicella</taxon>
    </lineage>
</organism>
<dbReference type="Pfam" id="PF16198">
    <property type="entry name" value="TruB_C_2"/>
    <property type="match status" value="1"/>
</dbReference>
<evidence type="ECO:0000256" key="2">
    <source>
        <dbReference type="ARBA" id="ARBA00005642"/>
    </source>
</evidence>
<keyword evidence="9" id="KW-1185">Reference proteome</keyword>
<evidence type="ECO:0000256" key="4">
    <source>
        <dbReference type="ARBA" id="ARBA00023235"/>
    </source>
</evidence>
<feature type="domain" description="Pseudouridine synthase II N-terminal" evidence="6">
    <location>
        <begin position="30"/>
        <end position="177"/>
    </location>
</feature>
<dbReference type="InterPro" id="IPR020103">
    <property type="entry name" value="PsdUridine_synth_cat_dom_sf"/>
</dbReference>
<dbReference type="GO" id="GO:1990481">
    <property type="term" value="P:mRNA pseudouridine synthesis"/>
    <property type="evidence" value="ECO:0007669"/>
    <property type="project" value="TreeGrafter"/>
</dbReference>
<comment type="caution">
    <text evidence="8">The sequence shown here is derived from an EMBL/GenBank/DDBJ whole genome shotgun (WGS) entry which is preliminary data.</text>
</comment>
<evidence type="ECO:0000256" key="3">
    <source>
        <dbReference type="ARBA" id="ARBA00022694"/>
    </source>
</evidence>
<dbReference type="SUPFAM" id="SSF55120">
    <property type="entry name" value="Pseudouridine synthase"/>
    <property type="match status" value="1"/>
</dbReference>
<name>A0A3A1Y785_9GAMM</name>
<dbReference type="InterPro" id="IPR002501">
    <property type="entry name" value="PsdUridine_synth_N"/>
</dbReference>
<keyword evidence="3 5" id="KW-0819">tRNA processing</keyword>
<dbReference type="GO" id="GO:0031119">
    <property type="term" value="P:tRNA pseudouridine synthesis"/>
    <property type="evidence" value="ECO:0007669"/>
    <property type="project" value="UniProtKB-UniRule"/>
</dbReference>
<sequence length="342" mass="39090">MAKRRDIDGVLIFDKPLEVSSNNILQRIKYLYRANKAGHTGALDPLASGMLPICFGESTKMATMMLDSDKEYEVVVHFGVRTSTSDREGEIISENEVNLTLEQIQATIKEHFTGLIKQKPTIWSAIKYQGKPLYEYARKGIEVPVPTREINIYEIEILDWQQPFLKLRVYCSKGTYIRTLADDLGQVLGCGAHVKELRRTKIDGFENCQMVSIDTIEELAKDNNLEALDSLLLPLETPVNMYPALNLSDAQLLKLCLGMTLIYAFAEQNNREQFDQIEQLFRIYHHQYGFIGMAKNTAKNRLRGYRLRSNTEIIAKELKARGVSVDKADEHEKKLINQLRKS</sequence>
<evidence type="ECO:0000313" key="8">
    <source>
        <dbReference type="EMBL" id="RIY34102.1"/>
    </source>
</evidence>
<dbReference type="RefSeq" id="WP_119524483.1">
    <property type="nucleotide sequence ID" value="NZ_NRHC01000016.1"/>
</dbReference>
<dbReference type="OrthoDB" id="9802309at2"/>